<dbReference type="GO" id="GO:0006935">
    <property type="term" value="P:chemotaxis"/>
    <property type="evidence" value="ECO:0007669"/>
    <property type="project" value="InterPro"/>
</dbReference>
<dbReference type="Gene3D" id="2.40.50.180">
    <property type="entry name" value="CheA-289, Domain 4"/>
    <property type="match status" value="1"/>
</dbReference>
<evidence type="ECO:0000256" key="1">
    <source>
        <dbReference type="ARBA" id="ARBA00004496"/>
    </source>
</evidence>
<comment type="subcellular location">
    <subcellularLocation>
        <location evidence="1">Cytoplasm</location>
    </subcellularLocation>
</comment>
<dbReference type="Pfam" id="PF01584">
    <property type="entry name" value="CheW"/>
    <property type="match status" value="1"/>
</dbReference>
<reference evidence="5 6" key="1">
    <citation type="journal article" date="2021" name="ISME Commun">
        <title>Automated analysis of genomic sequences facilitates high-throughput and comprehensive description of bacteria.</title>
        <authorList>
            <person name="Hitch T.C.A."/>
        </authorList>
    </citation>
    <scope>NUCLEOTIDE SEQUENCE [LARGE SCALE GENOMIC DNA]</scope>
    <source>
        <strain evidence="5 6">Sanger_31</strain>
    </source>
</reference>
<evidence type="ECO:0000256" key="3">
    <source>
        <dbReference type="ARBA" id="ARBA00022490"/>
    </source>
</evidence>
<dbReference type="PROSITE" id="PS50851">
    <property type="entry name" value="CHEW"/>
    <property type="match status" value="1"/>
</dbReference>
<evidence type="ECO:0000256" key="2">
    <source>
        <dbReference type="ARBA" id="ARBA00021483"/>
    </source>
</evidence>
<feature type="domain" description="CheW-like" evidence="4">
    <location>
        <begin position="13"/>
        <end position="147"/>
    </location>
</feature>
<evidence type="ECO:0000259" key="4">
    <source>
        <dbReference type="PROSITE" id="PS50851"/>
    </source>
</evidence>
<dbReference type="InterPro" id="IPR039315">
    <property type="entry name" value="CheW"/>
</dbReference>
<evidence type="ECO:0000313" key="5">
    <source>
        <dbReference type="EMBL" id="MCU6705394.1"/>
    </source>
</evidence>
<dbReference type="AlphaFoldDB" id="A0AAE3IGB6"/>
<comment type="caution">
    <text evidence="5">The sequence shown here is derived from an EMBL/GenBank/DDBJ whole genome shotgun (WGS) entry which is preliminary data.</text>
</comment>
<dbReference type="EMBL" id="JAOQJZ010000004">
    <property type="protein sequence ID" value="MCU6705394.1"/>
    <property type="molecule type" value="Genomic_DNA"/>
</dbReference>
<dbReference type="Proteomes" id="UP001208131">
    <property type="component" value="Unassembled WGS sequence"/>
</dbReference>
<dbReference type="PANTHER" id="PTHR22617">
    <property type="entry name" value="CHEMOTAXIS SENSOR HISTIDINE KINASE-RELATED"/>
    <property type="match status" value="1"/>
</dbReference>
<dbReference type="InterPro" id="IPR036061">
    <property type="entry name" value="CheW-like_dom_sf"/>
</dbReference>
<dbReference type="GO" id="GO:0005829">
    <property type="term" value="C:cytosol"/>
    <property type="evidence" value="ECO:0007669"/>
    <property type="project" value="TreeGrafter"/>
</dbReference>
<organism evidence="5 6">
    <name type="scientific">Hominimerdicola aceti</name>
    <dbReference type="NCBI Taxonomy" id="2981726"/>
    <lineage>
        <taxon>Bacteria</taxon>
        <taxon>Bacillati</taxon>
        <taxon>Bacillota</taxon>
        <taxon>Clostridia</taxon>
        <taxon>Eubacteriales</taxon>
        <taxon>Oscillospiraceae</taxon>
        <taxon>Hominimerdicola</taxon>
    </lineage>
</organism>
<proteinExistence type="predicted"/>
<dbReference type="InterPro" id="IPR002545">
    <property type="entry name" value="CheW-lke_dom"/>
</dbReference>
<dbReference type="RefSeq" id="WP_267300736.1">
    <property type="nucleotide sequence ID" value="NZ_JAOQJZ010000004.1"/>
</dbReference>
<dbReference type="SUPFAM" id="SSF50341">
    <property type="entry name" value="CheW-like"/>
    <property type="match status" value="1"/>
</dbReference>
<sequence>MSEQDINEFCQKGGKILSFVSDEKYYAFEIKDVTDIIGLLPVTRLPKTPKFIKGVINLRGKAVPVIDLRLRLGLPEGEYDNRSSTIVIEVGSNQAGIICDKVLDVEDILPQQTAVSPVKNSLVKCFINANNKNISLLDPDILVRTNR</sequence>
<dbReference type="GO" id="GO:0007165">
    <property type="term" value="P:signal transduction"/>
    <property type="evidence" value="ECO:0007669"/>
    <property type="project" value="InterPro"/>
</dbReference>
<dbReference type="PANTHER" id="PTHR22617:SF45">
    <property type="entry name" value="CHEMOTAXIS PROTEIN CHEW"/>
    <property type="match status" value="1"/>
</dbReference>
<keyword evidence="3" id="KW-0963">Cytoplasm</keyword>
<dbReference type="SMART" id="SM00260">
    <property type="entry name" value="CheW"/>
    <property type="match status" value="1"/>
</dbReference>
<evidence type="ECO:0000313" key="6">
    <source>
        <dbReference type="Proteomes" id="UP001208131"/>
    </source>
</evidence>
<dbReference type="Gene3D" id="2.30.30.40">
    <property type="entry name" value="SH3 Domains"/>
    <property type="match status" value="1"/>
</dbReference>
<keyword evidence="6" id="KW-1185">Reference proteome</keyword>
<gene>
    <name evidence="5" type="ORF">OCV57_05590</name>
</gene>
<accession>A0AAE3IGB6</accession>
<protein>
    <recommendedName>
        <fullName evidence="2">Chemotaxis protein CheW</fullName>
    </recommendedName>
</protein>
<name>A0AAE3IGB6_9FIRM</name>